<keyword evidence="4" id="KW-0539">Nucleus</keyword>
<name>A0ABQ9N6I2_HEVBR</name>
<keyword evidence="7" id="KW-1185">Reference proteome</keyword>
<keyword evidence="3" id="KW-0804">Transcription</keyword>
<proteinExistence type="inferred from homology"/>
<dbReference type="PANTHER" id="PTHR31636">
    <property type="entry name" value="OSJNBA0084A10.13 PROTEIN-RELATED"/>
    <property type="match status" value="1"/>
</dbReference>
<evidence type="ECO:0000256" key="1">
    <source>
        <dbReference type="ARBA" id="ARBA00004123"/>
    </source>
</evidence>
<gene>
    <name evidence="6" type="ORF">P3X46_003292</name>
</gene>
<reference evidence="6" key="1">
    <citation type="journal article" date="2023" name="Plant Biotechnol. J.">
        <title>Chromosome-level wild Hevea brasiliensis genome provides new tools for genomic-assisted breeding and valuable loci to elevate rubber yield.</title>
        <authorList>
            <person name="Cheng H."/>
            <person name="Song X."/>
            <person name="Hu Y."/>
            <person name="Wu T."/>
            <person name="Yang Q."/>
            <person name="An Z."/>
            <person name="Feng S."/>
            <person name="Deng Z."/>
            <person name="Wu W."/>
            <person name="Zeng X."/>
            <person name="Tu M."/>
            <person name="Wang X."/>
            <person name="Huang H."/>
        </authorList>
    </citation>
    <scope>NUCLEOTIDE SEQUENCE</scope>
    <source>
        <strain evidence="6">MT/VB/25A 57/8</strain>
    </source>
</reference>
<keyword evidence="2" id="KW-0805">Transcription regulation</keyword>
<evidence type="ECO:0000256" key="3">
    <source>
        <dbReference type="ARBA" id="ARBA00023163"/>
    </source>
</evidence>
<protein>
    <recommendedName>
        <fullName evidence="8">DELLA protein</fullName>
    </recommendedName>
</protein>
<comment type="caution">
    <text evidence="6">The sequence shown here is derived from an EMBL/GenBank/DDBJ whole genome shotgun (WGS) entry which is preliminary data.</text>
</comment>
<sequence>MANALFSFTPFDFGGFQSDCPPEDYEKGEAVTKGKQYPLFSMEEQGQVYPLCSEYRAYHDDLASNKGLHFFKDQHQQQQPPPPKSNCLTLDEYFGSCFRAPAQPIQEVKKSENISKPNKESSHPFVLSSSLELLNNYGSGIKKLYVNQFSKASNQTPHVETRKKLSTEEVMRVAGARYIHFSDPRYDDFSMLMHPFGYALSGLSEEETRDVELAHLLLTAAEKVGYQQYDRANRLLTRCEWIASERANPVQRVVYCFAEALRERIDKATGRFTQKEREAKCDIPHGLSFNLAVLSFHQNVPFNQITQLTSIQAIMENIGSARKLHVIDIEIRSGVQWTAMMQALAEREQRPLEHLKITTVGLAGIHNKIEETGRSLERFAKSMNFPFTFKAIYVSSMMDMKEELFEIAADESLAVVSNMALRTLISSPDCLENLMRVIKNLNPTLMLVTEVEANHNSPIFVNRFIEALFFHSAYFDCLETCMEQNIEHKSIIEAAFSHGIREIVAVGDKERIARSVKIDVWRAFFSRFRMVEIGFSESSSYQATLVHKQFPCGSSCTLDKNGKCLLVGWKGTPIHSLSAWKFSRERLGRFFANYRF</sequence>
<evidence type="ECO:0000256" key="2">
    <source>
        <dbReference type="ARBA" id="ARBA00023015"/>
    </source>
</evidence>
<comment type="caution">
    <text evidence="5">Lacks conserved residue(s) required for the propagation of feature annotation.</text>
</comment>
<evidence type="ECO:0000313" key="7">
    <source>
        <dbReference type="Proteomes" id="UP001174677"/>
    </source>
</evidence>
<feature type="region of interest" description="Leucine repeat II (LRII)" evidence="5">
    <location>
        <begin position="371"/>
        <end position="403"/>
    </location>
</feature>
<dbReference type="EMBL" id="JARPOI010000002">
    <property type="protein sequence ID" value="KAJ9187878.1"/>
    <property type="molecule type" value="Genomic_DNA"/>
</dbReference>
<evidence type="ECO:0000256" key="5">
    <source>
        <dbReference type="PROSITE-ProRule" id="PRU01191"/>
    </source>
</evidence>
<evidence type="ECO:0008006" key="8">
    <source>
        <dbReference type="Google" id="ProtNLM"/>
    </source>
</evidence>
<organism evidence="6 7">
    <name type="scientific">Hevea brasiliensis</name>
    <name type="common">Para rubber tree</name>
    <name type="synonym">Siphonia brasiliensis</name>
    <dbReference type="NCBI Taxonomy" id="3981"/>
    <lineage>
        <taxon>Eukaryota</taxon>
        <taxon>Viridiplantae</taxon>
        <taxon>Streptophyta</taxon>
        <taxon>Embryophyta</taxon>
        <taxon>Tracheophyta</taxon>
        <taxon>Spermatophyta</taxon>
        <taxon>Magnoliopsida</taxon>
        <taxon>eudicotyledons</taxon>
        <taxon>Gunneridae</taxon>
        <taxon>Pentapetalae</taxon>
        <taxon>rosids</taxon>
        <taxon>fabids</taxon>
        <taxon>Malpighiales</taxon>
        <taxon>Euphorbiaceae</taxon>
        <taxon>Crotonoideae</taxon>
        <taxon>Micrandreae</taxon>
        <taxon>Hevea</taxon>
    </lineage>
</organism>
<dbReference type="InterPro" id="IPR005202">
    <property type="entry name" value="TF_GRAS"/>
</dbReference>
<evidence type="ECO:0000313" key="6">
    <source>
        <dbReference type="EMBL" id="KAJ9187878.1"/>
    </source>
</evidence>
<feature type="region of interest" description="SAW" evidence="5">
    <location>
        <begin position="505"/>
        <end position="581"/>
    </location>
</feature>
<evidence type="ECO:0000256" key="4">
    <source>
        <dbReference type="ARBA" id="ARBA00023242"/>
    </source>
</evidence>
<feature type="short sequence motif" description="VHIID" evidence="5">
    <location>
        <begin position="324"/>
        <end position="328"/>
    </location>
</feature>
<comment type="subcellular location">
    <subcellularLocation>
        <location evidence="1">Nucleus</location>
    </subcellularLocation>
</comment>
<comment type="similarity">
    <text evidence="5">Belongs to the GRAS family.</text>
</comment>
<dbReference type="PROSITE" id="PS50985">
    <property type="entry name" value="GRAS"/>
    <property type="match status" value="1"/>
</dbReference>
<dbReference type="Pfam" id="PF03514">
    <property type="entry name" value="GRAS"/>
    <property type="match status" value="1"/>
</dbReference>
<accession>A0ABQ9N6I2</accession>
<dbReference type="Proteomes" id="UP001174677">
    <property type="component" value="Chromosome 2"/>
</dbReference>